<dbReference type="InterPro" id="IPR029060">
    <property type="entry name" value="PIN-like_dom_sf"/>
</dbReference>
<evidence type="ECO:0000256" key="7">
    <source>
        <dbReference type="ARBA" id="ARBA00022801"/>
    </source>
</evidence>
<dbReference type="OrthoDB" id="2959108at2759"/>
<organism evidence="16 17">
    <name type="scientific">Aquilegia coerulea</name>
    <name type="common">Rocky mountain columbine</name>
    <dbReference type="NCBI Taxonomy" id="218851"/>
    <lineage>
        <taxon>Eukaryota</taxon>
        <taxon>Viridiplantae</taxon>
        <taxon>Streptophyta</taxon>
        <taxon>Embryophyta</taxon>
        <taxon>Tracheophyta</taxon>
        <taxon>Spermatophyta</taxon>
        <taxon>Magnoliopsida</taxon>
        <taxon>Ranunculales</taxon>
        <taxon>Ranunculaceae</taxon>
        <taxon>Thalictroideae</taxon>
        <taxon>Aquilegia</taxon>
    </lineage>
</organism>
<evidence type="ECO:0000256" key="2">
    <source>
        <dbReference type="ARBA" id="ARBA00004123"/>
    </source>
</evidence>
<evidence type="ECO:0000256" key="9">
    <source>
        <dbReference type="ARBA" id="ARBA00023204"/>
    </source>
</evidence>
<dbReference type="Gene3D" id="1.10.150.20">
    <property type="entry name" value="5' to 3' exonuclease, C-terminal subdomain"/>
    <property type="match status" value="1"/>
</dbReference>
<dbReference type="EMBL" id="KZ305030">
    <property type="protein sequence ID" value="PIA49664.1"/>
    <property type="molecule type" value="Genomic_DNA"/>
</dbReference>
<evidence type="ECO:0000256" key="4">
    <source>
        <dbReference type="ARBA" id="ARBA00022723"/>
    </source>
</evidence>
<evidence type="ECO:0000256" key="1">
    <source>
        <dbReference type="ARBA" id="ARBA00001946"/>
    </source>
</evidence>
<evidence type="ECO:0000256" key="3">
    <source>
        <dbReference type="ARBA" id="ARBA00022722"/>
    </source>
</evidence>
<dbReference type="AlphaFoldDB" id="A0A2G5E1L4"/>
<dbReference type="FunCoup" id="A0A2G5E1L4">
    <property type="interactions" value="265"/>
</dbReference>
<dbReference type="Pfam" id="PF00752">
    <property type="entry name" value="XPG_N"/>
    <property type="match status" value="1"/>
</dbReference>
<evidence type="ECO:0000256" key="5">
    <source>
        <dbReference type="ARBA" id="ARBA00022759"/>
    </source>
</evidence>
<dbReference type="GO" id="GO:0009555">
    <property type="term" value="P:pollen development"/>
    <property type="evidence" value="ECO:0007669"/>
    <property type="project" value="TreeGrafter"/>
</dbReference>
<keyword evidence="4" id="KW-0479">Metal-binding</keyword>
<keyword evidence="3" id="KW-0540">Nuclease</keyword>
<dbReference type="SMART" id="SM00484">
    <property type="entry name" value="XPGI"/>
    <property type="match status" value="1"/>
</dbReference>
<reference evidence="16 17" key="1">
    <citation type="submission" date="2017-09" db="EMBL/GenBank/DDBJ databases">
        <title>WGS assembly of Aquilegia coerulea Goldsmith.</title>
        <authorList>
            <person name="Hodges S."/>
            <person name="Kramer E."/>
            <person name="Nordborg M."/>
            <person name="Tomkins J."/>
            <person name="Borevitz J."/>
            <person name="Derieg N."/>
            <person name="Yan J."/>
            <person name="Mihaltcheva S."/>
            <person name="Hayes R.D."/>
            <person name="Rokhsar D."/>
        </authorList>
    </citation>
    <scope>NUCLEOTIDE SEQUENCE [LARGE SCALE GENOMIC DNA]</scope>
    <source>
        <strain evidence="17">cv. Goldsmith</strain>
    </source>
</reference>
<evidence type="ECO:0000256" key="13">
    <source>
        <dbReference type="SAM" id="MobiDB-lite"/>
    </source>
</evidence>
<protein>
    <recommendedName>
        <fullName evidence="12">Flap endonuclease GEN-like 1</fullName>
    </recommendedName>
</protein>
<dbReference type="EMBL" id="KZ305030">
    <property type="protein sequence ID" value="PIA49662.1"/>
    <property type="molecule type" value="Genomic_DNA"/>
</dbReference>
<gene>
    <name evidence="16" type="ORF">AQUCO_01300437v1</name>
</gene>
<keyword evidence="8" id="KW-0460">Magnesium</keyword>
<accession>A0A2G5E1L4</accession>
<dbReference type="Gene3D" id="3.40.50.1010">
    <property type="entry name" value="5'-nuclease"/>
    <property type="match status" value="1"/>
</dbReference>
<dbReference type="SUPFAM" id="SSF47807">
    <property type="entry name" value="5' to 3' exonuclease, C-terminal subdomain"/>
    <property type="match status" value="1"/>
</dbReference>
<evidence type="ECO:0000313" key="17">
    <source>
        <dbReference type="Proteomes" id="UP000230069"/>
    </source>
</evidence>
<keyword evidence="17" id="KW-1185">Reference proteome</keyword>
<feature type="region of interest" description="Disordered" evidence="13">
    <location>
        <begin position="630"/>
        <end position="672"/>
    </location>
</feature>
<keyword evidence="5" id="KW-0255">Endonuclease</keyword>
<sequence>MGIGGNFWDLLKPYVRNENYDFLRNKKVAIDLSYWIVQHETALKNKVRNPHLRVTFFRTINLFSKFGAFPVFVIDGVPSPLKARARIERFLRFSGVDISNLPKVNDGVSVERNGAFQKCVHECVELLQLLGMPVLKASCEAEALCAQLNYEGHVDACITADSDALLYGAKCVIKSLSPNSKEPFECYFMSDLETGLGLKRLHFVAISLLVGNDHNLGGVSGIGIETALRFVRMFPEDEILKRLHELGNGNIPVSQINDNYLGDCDVTILSENSPKTKLRHCSYCGHPGSKSAHSKIACEHCVVSDNGGCSQKPSGFKCECSSCNLARKSKERKKHESWQLSVCRKISSEKNFPNEEIIEMYLSHKNGSWTESPISLLWGKPKLETLVEFLGYHQHWDPSYIRQRILPMLSTHFLRDMVSNPIENLLLHGQYEFYSIKRAKITYGRPCYLVTWRKAAPCIGNARDNIGKELSDVQNEDIPGVIEVVDLLDEPDVPQILVTDVQNEDIPGVIEVVDLLDAPDVPQILVSDVQNEDIPRVIEVVDLLDEPDVPQIIVDDGCSYLLTEENMELVQAAFPNKVERFLQEKELKSREKNSSKKFNGKHNKFETPKSSSTGIQLSIKEFYRATKALAHAKQGEHSPKGPEIQAKGFAKGKRTPPTPNLSKSARRRLLFD</sequence>
<dbReference type="FunFam" id="1.10.150.20:FF:000030">
    <property type="entry name" value="Flap endonuclease GEN-like 1"/>
    <property type="match status" value="1"/>
</dbReference>
<keyword evidence="10" id="KW-0539">Nucleus</keyword>
<evidence type="ECO:0000256" key="10">
    <source>
        <dbReference type="ARBA" id="ARBA00023242"/>
    </source>
</evidence>
<dbReference type="InterPro" id="IPR006085">
    <property type="entry name" value="XPG_DNA_repair_N"/>
</dbReference>
<feature type="domain" description="XPG-I" evidence="14">
    <location>
        <begin position="128"/>
        <end position="198"/>
    </location>
</feature>
<dbReference type="InterPro" id="IPR006086">
    <property type="entry name" value="XPG-I_dom"/>
</dbReference>
<dbReference type="FunFam" id="3.40.50.1010:FF:000032">
    <property type="entry name" value="Flap endonuclease GEN-like 1"/>
    <property type="match status" value="1"/>
</dbReference>
<comment type="cofactor">
    <cofactor evidence="1">
        <name>Mg(2+)</name>
        <dbReference type="ChEBI" id="CHEBI:18420"/>
    </cofactor>
</comment>
<evidence type="ECO:0000256" key="11">
    <source>
        <dbReference type="ARBA" id="ARBA00038112"/>
    </source>
</evidence>
<evidence type="ECO:0000256" key="6">
    <source>
        <dbReference type="ARBA" id="ARBA00022763"/>
    </source>
</evidence>
<evidence type="ECO:0000259" key="15">
    <source>
        <dbReference type="SMART" id="SM00485"/>
    </source>
</evidence>
<evidence type="ECO:0000259" key="14">
    <source>
        <dbReference type="SMART" id="SM00484"/>
    </source>
</evidence>
<keyword evidence="7" id="KW-0378">Hydrolase</keyword>
<dbReference type="GO" id="GO:0017108">
    <property type="term" value="F:5'-flap endonuclease activity"/>
    <property type="evidence" value="ECO:0007669"/>
    <property type="project" value="TreeGrafter"/>
</dbReference>
<feature type="region of interest" description="Disordered" evidence="13">
    <location>
        <begin position="587"/>
        <end position="612"/>
    </location>
</feature>
<dbReference type="PANTHER" id="PTHR11081:SF59">
    <property type="entry name" value="FI23547P1"/>
    <property type="match status" value="1"/>
</dbReference>
<dbReference type="Proteomes" id="UP000230069">
    <property type="component" value="Unassembled WGS sequence"/>
</dbReference>
<keyword evidence="9" id="KW-0234">DNA repair</keyword>
<comment type="subcellular location">
    <subcellularLocation>
        <location evidence="2">Nucleus</location>
    </subcellularLocation>
</comment>
<proteinExistence type="inferred from homology"/>
<evidence type="ECO:0000256" key="8">
    <source>
        <dbReference type="ARBA" id="ARBA00022842"/>
    </source>
</evidence>
<dbReference type="Pfam" id="PF00867">
    <property type="entry name" value="XPG_I"/>
    <property type="match status" value="1"/>
</dbReference>
<dbReference type="GO" id="GO:0006281">
    <property type="term" value="P:DNA repair"/>
    <property type="evidence" value="ECO:0007669"/>
    <property type="project" value="UniProtKB-KW"/>
</dbReference>
<dbReference type="SMART" id="SM00485">
    <property type="entry name" value="XPGN"/>
    <property type="match status" value="1"/>
</dbReference>
<evidence type="ECO:0000313" key="16">
    <source>
        <dbReference type="EMBL" id="PIA49662.1"/>
    </source>
</evidence>
<dbReference type="InterPro" id="IPR036279">
    <property type="entry name" value="5-3_exonuclease_C_sf"/>
</dbReference>
<dbReference type="SUPFAM" id="SSF88723">
    <property type="entry name" value="PIN domain-like"/>
    <property type="match status" value="1"/>
</dbReference>
<dbReference type="PRINTS" id="PR00853">
    <property type="entry name" value="XPGRADSUPER"/>
</dbReference>
<comment type="similarity">
    <text evidence="11">Belongs to the XPG/RAD2 endonuclease family. GEN subfamily.</text>
</comment>
<dbReference type="STRING" id="218851.A0A2G5E1L4"/>
<feature type="domain" description="XPG N-terminal" evidence="15">
    <location>
        <begin position="1"/>
        <end position="96"/>
    </location>
</feature>
<dbReference type="InterPro" id="IPR006084">
    <property type="entry name" value="XPG/Rad2"/>
</dbReference>
<keyword evidence="6" id="KW-0227">DNA damage</keyword>
<dbReference type="GO" id="GO:0046872">
    <property type="term" value="F:metal ion binding"/>
    <property type="evidence" value="ECO:0007669"/>
    <property type="project" value="UniProtKB-KW"/>
</dbReference>
<name>A0A2G5E1L4_AQUCA</name>
<evidence type="ECO:0000256" key="12">
    <source>
        <dbReference type="ARBA" id="ARBA00073453"/>
    </source>
</evidence>
<dbReference type="GO" id="GO:0005634">
    <property type="term" value="C:nucleus"/>
    <property type="evidence" value="ECO:0007669"/>
    <property type="project" value="UniProtKB-SubCell"/>
</dbReference>
<dbReference type="PANTHER" id="PTHR11081">
    <property type="entry name" value="FLAP ENDONUCLEASE FAMILY MEMBER"/>
    <property type="match status" value="1"/>
</dbReference>
<dbReference type="CDD" id="cd09869">
    <property type="entry name" value="PIN_GEN1"/>
    <property type="match status" value="1"/>
</dbReference>